<evidence type="ECO:0000259" key="3">
    <source>
        <dbReference type="Pfam" id="PF16087"/>
    </source>
</evidence>
<evidence type="ECO:0000256" key="2">
    <source>
        <dbReference type="SAM" id="SignalP"/>
    </source>
</evidence>
<dbReference type="PANTHER" id="PTHR47326:SF1">
    <property type="entry name" value="HTH PSQ-TYPE DOMAIN-CONTAINING PROTEIN"/>
    <property type="match status" value="1"/>
</dbReference>
<accession>A0ABQ8SZ69</accession>
<evidence type="ECO:0000256" key="1">
    <source>
        <dbReference type="ARBA" id="ARBA00004123"/>
    </source>
</evidence>
<sequence length="456" mass="52616">MVNGWNLAILYCLIYTENLLQGTMIEMQFEVSRPCEDFPDGDIKLSNLSMEQLGRNQMAMSGLLDMKVTLDERFQVSKHRFPLNYGALVPVGDKPNCTTVENNISSEFVKKENFRYLSDTNPQFLHETPLQSTKLMVTLIRCNSKSDRGNCEEFPPSPITDMCEKLPQEDQIWTDFVHKLQNFTPKCPVPPGSYAFHQHKLDMDSVANMPLMVGYWIMKSEGFVGEDKVMCELSEMSFTRKKIKKGSLPSKETLRGHSDSSFRGEGYIQCCVGVRLCDMYSNQELAEIHFMYGKADGNAALARRLYQERYPQRQCPDRKTFVRLHYRLCEYGKFNSPGLGRGRPRSTTPEVQEEILEAVNMTPSISTRRVALQVNVPHTTVWRLLKEYQLYPYHLQRVQALSPADYPARVRFCQWFLQQCGVNPNFPGVWDRVRRSMRHRCEVCIQAGGGHFEHLL</sequence>
<dbReference type="InterPro" id="IPR009057">
    <property type="entry name" value="Homeodomain-like_sf"/>
</dbReference>
<evidence type="ECO:0000313" key="5">
    <source>
        <dbReference type="Proteomes" id="UP001148838"/>
    </source>
</evidence>
<dbReference type="SUPFAM" id="SSF46689">
    <property type="entry name" value="Homeodomain-like"/>
    <property type="match status" value="1"/>
</dbReference>
<dbReference type="PANTHER" id="PTHR47326">
    <property type="entry name" value="TRANSPOSABLE ELEMENT TC3 TRANSPOSASE-LIKE PROTEIN"/>
    <property type="match status" value="1"/>
</dbReference>
<proteinExistence type="predicted"/>
<protein>
    <recommendedName>
        <fullName evidence="3">DUF4817 domain-containing protein</fullName>
    </recommendedName>
</protein>
<feature type="chain" id="PRO_5047402320" description="DUF4817 domain-containing protein" evidence="2">
    <location>
        <begin position="23"/>
        <end position="456"/>
    </location>
</feature>
<keyword evidence="5" id="KW-1185">Reference proteome</keyword>
<feature type="domain" description="DUF4817" evidence="3">
    <location>
        <begin position="291"/>
        <end position="333"/>
    </location>
</feature>
<dbReference type="EMBL" id="JAJSOF020000019">
    <property type="protein sequence ID" value="KAJ4438995.1"/>
    <property type="molecule type" value="Genomic_DNA"/>
</dbReference>
<evidence type="ECO:0000313" key="4">
    <source>
        <dbReference type="EMBL" id="KAJ4438995.1"/>
    </source>
</evidence>
<reference evidence="4 5" key="1">
    <citation type="journal article" date="2022" name="Allergy">
        <title>Genome assembly and annotation of Periplaneta americana reveal a comprehensive cockroach allergen profile.</title>
        <authorList>
            <person name="Wang L."/>
            <person name="Xiong Q."/>
            <person name="Saelim N."/>
            <person name="Wang L."/>
            <person name="Nong W."/>
            <person name="Wan A.T."/>
            <person name="Shi M."/>
            <person name="Liu X."/>
            <person name="Cao Q."/>
            <person name="Hui J.H.L."/>
            <person name="Sookrung N."/>
            <person name="Leung T.F."/>
            <person name="Tungtrongchitr A."/>
            <person name="Tsui S.K.W."/>
        </authorList>
    </citation>
    <scope>NUCLEOTIDE SEQUENCE [LARGE SCALE GENOMIC DNA]</scope>
    <source>
        <strain evidence="4">PWHHKU_190912</strain>
    </source>
</reference>
<feature type="signal peptide" evidence="2">
    <location>
        <begin position="1"/>
        <end position="22"/>
    </location>
</feature>
<gene>
    <name evidence="4" type="ORF">ANN_14950</name>
</gene>
<comment type="caution">
    <text evidence="4">The sequence shown here is derived from an EMBL/GenBank/DDBJ whole genome shotgun (WGS) entry which is preliminary data.</text>
</comment>
<name>A0ABQ8SZ69_PERAM</name>
<keyword evidence="2" id="KW-0732">Signal</keyword>
<dbReference type="InterPro" id="IPR032135">
    <property type="entry name" value="DUF4817"/>
</dbReference>
<organism evidence="4 5">
    <name type="scientific">Periplaneta americana</name>
    <name type="common">American cockroach</name>
    <name type="synonym">Blatta americana</name>
    <dbReference type="NCBI Taxonomy" id="6978"/>
    <lineage>
        <taxon>Eukaryota</taxon>
        <taxon>Metazoa</taxon>
        <taxon>Ecdysozoa</taxon>
        <taxon>Arthropoda</taxon>
        <taxon>Hexapoda</taxon>
        <taxon>Insecta</taxon>
        <taxon>Pterygota</taxon>
        <taxon>Neoptera</taxon>
        <taxon>Polyneoptera</taxon>
        <taxon>Dictyoptera</taxon>
        <taxon>Blattodea</taxon>
        <taxon>Blattoidea</taxon>
        <taxon>Blattidae</taxon>
        <taxon>Blattinae</taxon>
        <taxon>Periplaneta</taxon>
    </lineage>
</organism>
<comment type="subcellular location">
    <subcellularLocation>
        <location evidence="1">Nucleus</location>
    </subcellularLocation>
</comment>
<dbReference type="Proteomes" id="UP001148838">
    <property type="component" value="Unassembled WGS sequence"/>
</dbReference>
<dbReference type="Pfam" id="PF16087">
    <property type="entry name" value="DUF4817"/>
    <property type="match status" value="1"/>
</dbReference>